<proteinExistence type="predicted"/>
<keyword evidence="3" id="KW-1185">Reference proteome</keyword>
<accession>A0A849K8R9</accession>
<evidence type="ECO:0000256" key="1">
    <source>
        <dbReference type="SAM" id="SignalP"/>
    </source>
</evidence>
<dbReference type="RefSeq" id="WP_171561846.1">
    <property type="nucleotide sequence ID" value="NZ_JABFCS010000001.1"/>
</dbReference>
<dbReference type="EMBL" id="JABFCS010000001">
    <property type="protein sequence ID" value="NNU44728.1"/>
    <property type="molecule type" value="Genomic_DNA"/>
</dbReference>
<protein>
    <submittedName>
        <fullName evidence="2">Uncharacterized protein</fullName>
    </submittedName>
</protein>
<comment type="caution">
    <text evidence="2">The sequence shown here is derived from an EMBL/GenBank/DDBJ whole genome shotgun (WGS) entry which is preliminary data.</text>
</comment>
<gene>
    <name evidence="2" type="ORF">HK415_18570</name>
</gene>
<feature type="signal peptide" evidence="1">
    <location>
        <begin position="1"/>
        <end position="22"/>
    </location>
</feature>
<organism evidence="2 3">
    <name type="scientific">Ramlibacter montanisoli</name>
    <dbReference type="NCBI Taxonomy" id="2732512"/>
    <lineage>
        <taxon>Bacteria</taxon>
        <taxon>Pseudomonadati</taxon>
        <taxon>Pseudomonadota</taxon>
        <taxon>Betaproteobacteria</taxon>
        <taxon>Burkholderiales</taxon>
        <taxon>Comamonadaceae</taxon>
        <taxon>Ramlibacter</taxon>
    </lineage>
</organism>
<dbReference type="Proteomes" id="UP000552954">
    <property type="component" value="Unassembled WGS sequence"/>
</dbReference>
<evidence type="ECO:0000313" key="2">
    <source>
        <dbReference type="EMBL" id="NNU44728.1"/>
    </source>
</evidence>
<dbReference type="AlphaFoldDB" id="A0A849K8R9"/>
<keyword evidence="1" id="KW-0732">Signal</keyword>
<sequence>MKKLSLSLLAAASMAVAGMAQADAIFYPDGTVVELGETGADTLALDSSMDSSIDTTVLGAAPSSMTVTTVQSPLVYVQPNINWDRTTAMTQMRTNSHLVHNGGLVSQQQRTQAAATFNVPARAGEASTMTGGAPNATTDNAPLVVGSYTIPHTVVVGQPYYVFSY</sequence>
<reference evidence="2 3" key="1">
    <citation type="submission" date="2020-05" db="EMBL/GenBank/DDBJ databases">
        <authorList>
            <person name="Khan S.A."/>
            <person name="Jeon C.O."/>
            <person name="Chun B.H."/>
        </authorList>
    </citation>
    <scope>NUCLEOTIDE SEQUENCE [LARGE SCALE GENOMIC DNA]</scope>
    <source>
        <strain evidence="2 3">B156</strain>
    </source>
</reference>
<feature type="chain" id="PRO_5032273095" evidence="1">
    <location>
        <begin position="23"/>
        <end position="165"/>
    </location>
</feature>
<reference evidence="2 3" key="2">
    <citation type="submission" date="2020-06" db="EMBL/GenBank/DDBJ databases">
        <title>Ramlibacter rhizophilus sp. nov., isolated from rhizosphere soil of national flower Mugunghwa from South Korea.</title>
        <authorList>
            <person name="Zheng-Fei Y."/>
            <person name="Huan T."/>
        </authorList>
    </citation>
    <scope>NUCLEOTIDE SEQUENCE [LARGE SCALE GENOMIC DNA]</scope>
    <source>
        <strain evidence="2 3">B156</strain>
    </source>
</reference>
<name>A0A849K8R9_9BURK</name>
<evidence type="ECO:0000313" key="3">
    <source>
        <dbReference type="Proteomes" id="UP000552954"/>
    </source>
</evidence>